<feature type="coiled-coil region" evidence="1">
    <location>
        <begin position="173"/>
        <end position="200"/>
    </location>
</feature>
<dbReference type="RefSeq" id="WP_057835276.1">
    <property type="nucleotide sequence ID" value="NZ_LLXZ01000064.1"/>
</dbReference>
<sequence>MVTTYAISVRSLGSDFEGVRVKASYLAASNGCQFWWKPQPTDWHDFIFTNHNVAILFVGFLLSDIVGSSVERIKFVFVSPDEVRLFANHCVYIRSIYEYARRLFSQSNEAERAAMKSVAPYFFEDLAQVFAEFVILAACRVTDPWTGRRGSENFVIELFTNAFVRVAPLHRKLTQLQSSMDEHRSRIEKARHKLTAHADRETIMSGEPLGAATWSQWEQFWKDLGDFVSLVHEQVFDSSFDIRAAMVRGDAEMVLKKLQA</sequence>
<protein>
    <recommendedName>
        <fullName evidence="2">HEPN AbiU2-like domain-containing protein</fullName>
    </recommendedName>
</protein>
<evidence type="ECO:0000313" key="3">
    <source>
        <dbReference type="EMBL" id="KRR09981.1"/>
    </source>
</evidence>
<feature type="domain" description="HEPN AbiU2-like" evidence="2">
    <location>
        <begin position="86"/>
        <end position="241"/>
    </location>
</feature>
<keyword evidence="1" id="KW-0175">Coiled coil</keyword>
<accession>A0A0R3LXS1</accession>
<evidence type="ECO:0000259" key="2">
    <source>
        <dbReference type="Pfam" id="PF18734"/>
    </source>
</evidence>
<dbReference type="OrthoDB" id="8481021at2"/>
<reference evidence="3 4" key="1">
    <citation type="submission" date="2014-03" db="EMBL/GenBank/DDBJ databases">
        <title>Bradyrhizobium valentinum sp. nov., isolated from effective nodules of Lupinus mariae-josephae, a lupine endemic of basic-lime soils in Eastern Spain.</title>
        <authorList>
            <person name="Duran D."/>
            <person name="Rey L."/>
            <person name="Navarro A."/>
            <person name="Busquets A."/>
            <person name="Imperial J."/>
            <person name="Ruiz-Argueso T."/>
        </authorList>
    </citation>
    <scope>NUCLEOTIDE SEQUENCE [LARGE SCALE GENOMIC DNA]</scope>
    <source>
        <strain evidence="3 4">PAC68</strain>
    </source>
</reference>
<dbReference type="Proteomes" id="UP000050863">
    <property type="component" value="Unassembled WGS sequence"/>
</dbReference>
<dbReference type="AlphaFoldDB" id="A0A0R3LXS1"/>
<dbReference type="Pfam" id="PF18734">
    <property type="entry name" value="HEPN_AbiU2"/>
    <property type="match status" value="1"/>
</dbReference>
<dbReference type="EMBL" id="LLXZ01000064">
    <property type="protein sequence ID" value="KRR09981.1"/>
    <property type="molecule type" value="Genomic_DNA"/>
</dbReference>
<keyword evidence="4" id="KW-1185">Reference proteome</keyword>
<proteinExistence type="predicted"/>
<name>A0A0R3LXS1_9BRAD</name>
<evidence type="ECO:0000313" key="4">
    <source>
        <dbReference type="Proteomes" id="UP000050863"/>
    </source>
</evidence>
<evidence type="ECO:0000256" key="1">
    <source>
        <dbReference type="SAM" id="Coils"/>
    </source>
</evidence>
<organism evidence="3 4">
    <name type="scientific">Bradyrhizobium jicamae</name>
    <dbReference type="NCBI Taxonomy" id="280332"/>
    <lineage>
        <taxon>Bacteria</taxon>
        <taxon>Pseudomonadati</taxon>
        <taxon>Pseudomonadota</taxon>
        <taxon>Alphaproteobacteria</taxon>
        <taxon>Hyphomicrobiales</taxon>
        <taxon>Nitrobacteraceae</taxon>
        <taxon>Bradyrhizobium</taxon>
    </lineage>
</organism>
<dbReference type="InterPro" id="IPR040704">
    <property type="entry name" value="HEPN_AbiU2"/>
</dbReference>
<comment type="caution">
    <text evidence="3">The sequence shown here is derived from an EMBL/GenBank/DDBJ whole genome shotgun (WGS) entry which is preliminary data.</text>
</comment>
<gene>
    <name evidence="3" type="ORF">CQ12_06095</name>
</gene>